<dbReference type="RefSeq" id="WP_009524318.1">
    <property type="nucleotide sequence ID" value="NZ_JH414546.1"/>
</dbReference>
<dbReference type="InterPro" id="IPR024523">
    <property type="entry name" value="DUF3793"/>
</dbReference>
<dbReference type="BioCyc" id="EBAC796937-HMP:GMGH-81-MONOMER"/>
<sequence>MFEQLLINHCAPTLAGIKVANMFMYSGSNPYRDVKHWNNILNAFGLKLMIIKKSENKVLIYIYRVTMLGNLLSLTDVQNFLKDYGYTDFDDIFSVLNQLLIRFTYSSFPHEIGIFLGYPLEDVKMFILNKGKNYKCCGIWKVYCNEKKSTEIFESYKNCTSSFSNLFSSGKNITSLCVA</sequence>
<evidence type="ECO:0000313" key="1">
    <source>
        <dbReference type="EMBL" id="EHL16839.1"/>
    </source>
</evidence>
<evidence type="ECO:0008006" key="3">
    <source>
        <dbReference type="Google" id="ProtNLM"/>
    </source>
</evidence>
<dbReference type="Proteomes" id="UP000006437">
    <property type="component" value="Unassembled WGS sequence"/>
</dbReference>
<dbReference type="AlphaFoldDB" id="G9WXJ2"/>
<protein>
    <recommendedName>
        <fullName evidence="3">PF12672 family protein</fullName>
    </recommendedName>
</protein>
<dbReference type="Pfam" id="PF12672">
    <property type="entry name" value="DUF3793"/>
    <property type="match status" value="1"/>
</dbReference>
<dbReference type="HOGENOM" id="CLU_080981_1_0_9"/>
<proteinExistence type="predicted"/>
<name>G9WXJ2_9FIRM</name>
<evidence type="ECO:0000313" key="2">
    <source>
        <dbReference type="Proteomes" id="UP000006437"/>
    </source>
</evidence>
<dbReference type="PATRIC" id="fig|796937.3.peg.83"/>
<accession>G9WXJ2</accession>
<gene>
    <name evidence="1" type="ORF">HMPREF9629_00081</name>
</gene>
<organism evidence="1 2">
    <name type="scientific">Peptoanaerobacter stomatis</name>
    <dbReference type="NCBI Taxonomy" id="796937"/>
    <lineage>
        <taxon>Bacteria</taxon>
        <taxon>Bacillati</taxon>
        <taxon>Bacillota</taxon>
        <taxon>Clostridia</taxon>
        <taxon>Peptostreptococcales</taxon>
        <taxon>Filifactoraceae</taxon>
        <taxon>Peptoanaerobacter</taxon>
    </lineage>
</organism>
<dbReference type="EMBL" id="AFZE01000001">
    <property type="protein sequence ID" value="EHL16839.1"/>
    <property type="molecule type" value="Genomic_DNA"/>
</dbReference>
<comment type="caution">
    <text evidence="1">The sequence shown here is derived from an EMBL/GenBank/DDBJ whole genome shotgun (WGS) entry which is preliminary data.</text>
</comment>
<reference evidence="1 2" key="1">
    <citation type="submission" date="2011-08" db="EMBL/GenBank/DDBJ databases">
        <title>The Genome Sequence of Eubacteriaceae bacterium ACC19a.</title>
        <authorList>
            <consortium name="The Broad Institute Genome Sequencing Platform"/>
            <person name="Earl A."/>
            <person name="Ward D."/>
            <person name="Feldgarden M."/>
            <person name="Gevers D."/>
            <person name="Sizova M."/>
            <person name="Hazen A."/>
            <person name="Epstein S."/>
            <person name="Young S.K."/>
            <person name="Zeng Q."/>
            <person name="Gargeya S."/>
            <person name="Fitzgerald M."/>
            <person name="Haas B."/>
            <person name="Abouelleil A."/>
            <person name="Alvarado L."/>
            <person name="Arachchi H.M."/>
            <person name="Berlin A."/>
            <person name="Brown A."/>
            <person name="Chapman S.B."/>
            <person name="Chen Z."/>
            <person name="Dunbar C."/>
            <person name="Freedman E."/>
            <person name="Gearin G."/>
            <person name="Gellesch M."/>
            <person name="Goldberg J."/>
            <person name="Griggs A."/>
            <person name="Gujja S."/>
            <person name="Heiman D."/>
            <person name="Howarth C."/>
            <person name="Larson L."/>
            <person name="Lui A."/>
            <person name="MacDonald P.J.P."/>
            <person name="Montmayeur A."/>
            <person name="Murphy C."/>
            <person name="Neiman D."/>
            <person name="Pearson M."/>
            <person name="Priest M."/>
            <person name="Roberts A."/>
            <person name="Saif S."/>
            <person name="Shea T."/>
            <person name="Shenoy N."/>
            <person name="Sisk P."/>
            <person name="Stolte C."/>
            <person name="Sykes S."/>
            <person name="Wortman J."/>
            <person name="Nusbaum C."/>
            <person name="Birren B."/>
        </authorList>
    </citation>
    <scope>NUCLEOTIDE SEQUENCE [LARGE SCALE GENOMIC DNA]</scope>
    <source>
        <strain evidence="1 2">ACC19a</strain>
    </source>
</reference>